<gene>
    <name evidence="1" type="ORF">Ctob_012055</name>
</gene>
<evidence type="ECO:0000313" key="2">
    <source>
        <dbReference type="Proteomes" id="UP000037460"/>
    </source>
</evidence>
<dbReference type="EMBL" id="JWZX01002918">
    <property type="protein sequence ID" value="KOO25876.1"/>
    <property type="molecule type" value="Genomic_DNA"/>
</dbReference>
<proteinExistence type="predicted"/>
<keyword evidence="2" id="KW-1185">Reference proteome</keyword>
<dbReference type="AlphaFoldDB" id="A0A0M0JGY5"/>
<protein>
    <submittedName>
        <fullName evidence="1">Uncharacterized protein</fullName>
    </submittedName>
</protein>
<accession>A0A0M0JGY5</accession>
<dbReference type="Proteomes" id="UP000037460">
    <property type="component" value="Unassembled WGS sequence"/>
</dbReference>
<name>A0A0M0JGY5_9EUKA</name>
<sequence>MIAETQTSPRFDVCFIDADHSYDSVRADYEELKRRVRWLIYRGDENYGLGNVLYDVASAAALALALNRTLVYGADAVDRKFGTLLQWPGLLTMRDADELRRRAQCHPERWQLSAQRRVVFAPDKCTFQRTWRRERSGKGRCFKRLLGIDWLEEHAPVIELSKISTHEIGSPPAFLSVLVISSSPELRTLMVR</sequence>
<organism evidence="1 2">
    <name type="scientific">Chrysochromulina tobinii</name>
    <dbReference type="NCBI Taxonomy" id="1460289"/>
    <lineage>
        <taxon>Eukaryota</taxon>
        <taxon>Haptista</taxon>
        <taxon>Haptophyta</taxon>
        <taxon>Prymnesiophyceae</taxon>
        <taxon>Prymnesiales</taxon>
        <taxon>Chrysochromulinaceae</taxon>
        <taxon>Chrysochromulina</taxon>
    </lineage>
</organism>
<evidence type="ECO:0000313" key="1">
    <source>
        <dbReference type="EMBL" id="KOO25876.1"/>
    </source>
</evidence>
<reference evidence="2" key="1">
    <citation type="journal article" date="2015" name="PLoS Genet.">
        <title>Genome Sequence and Transcriptome Analyses of Chrysochromulina tobin: Metabolic Tools for Enhanced Algal Fitness in the Prominent Order Prymnesiales (Haptophyceae).</title>
        <authorList>
            <person name="Hovde B.T."/>
            <person name="Deodato C.R."/>
            <person name="Hunsperger H.M."/>
            <person name="Ryken S.A."/>
            <person name="Yost W."/>
            <person name="Jha R.K."/>
            <person name="Patterson J."/>
            <person name="Monnat R.J. Jr."/>
            <person name="Barlow S.B."/>
            <person name="Starkenburg S.R."/>
            <person name="Cattolico R.A."/>
        </authorList>
    </citation>
    <scope>NUCLEOTIDE SEQUENCE</scope>
    <source>
        <strain evidence="2">CCMP291</strain>
    </source>
</reference>
<comment type="caution">
    <text evidence="1">The sequence shown here is derived from an EMBL/GenBank/DDBJ whole genome shotgun (WGS) entry which is preliminary data.</text>
</comment>